<organism evidence="1 2">
    <name type="scientific">Geotalea uraniireducens</name>
    <dbReference type="NCBI Taxonomy" id="351604"/>
    <lineage>
        <taxon>Bacteria</taxon>
        <taxon>Pseudomonadati</taxon>
        <taxon>Thermodesulfobacteriota</taxon>
        <taxon>Desulfuromonadia</taxon>
        <taxon>Geobacterales</taxon>
        <taxon>Geobacteraceae</taxon>
        <taxon>Geotalea</taxon>
    </lineage>
</organism>
<evidence type="ECO:0000313" key="1">
    <source>
        <dbReference type="EMBL" id="BDV43582.1"/>
    </source>
</evidence>
<protein>
    <submittedName>
        <fullName evidence="1">Lipoprotein</fullName>
    </submittedName>
</protein>
<dbReference type="InterPro" id="IPR047676">
    <property type="entry name" value="FxLYD_dom"/>
</dbReference>
<dbReference type="NCBIfam" id="NF038353">
    <property type="entry name" value="FxLYD_dom"/>
    <property type="match status" value="1"/>
</dbReference>
<keyword evidence="2" id="KW-1185">Reference proteome</keyword>
<dbReference type="Proteomes" id="UP001317705">
    <property type="component" value="Chromosome"/>
</dbReference>
<reference evidence="1 2" key="1">
    <citation type="submission" date="2022-12" db="EMBL/GenBank/DDBJ databases">
        <title>Polyphasic characterization of Geotalea uranireducens NIT-SL11 newly isolated from a complex of sewage sludge and microbially reduced graphene oxide.</title>
        <authorList>
            <person name="Xie L."/>
            <person name="Yoshida N."/>
            <person name="Meng L."/>
        </authorList>
    </citation>
    <scope>NUCLEOTIDE SEQUENCE [LARGE SCALE GENOMIC DNA]</scope>
    <source>
        <strain evidence="1 2">NIT-SL11</strain>
    </source>
</reference>
<dbReference type="RefSeq" id="WP_281999709.1">
    <property type="nucleotide sequence ID" value="NZ_AP027151.1"/>
</dbReference>
<dbReference type="EMBL" id="AP027151">
    <property type="protein sequence ID" value="BDV43582.1"/>
    <property type="molecule type" value="Genomic_DNA"/>
</dbReference>
<evidence type="ECO:0000313" key="2">
    <source>
        <dbReference type="Proteomes" id="UP001317705"/>
    </source>
</evidence>
<dbReference type="PROSITE" id="PS51257">
    <property type="entry name" value="PROKAR_LIPOPROTEIN"/>
    <property type="match status" value="1"/>
</dbReference>
<gene>
    <name evidence="1" type="ORF">GURASL_25050</name>
</gene>
<accession>A0ABM8EMA1</accession>
<proteinExistence type="predicted"/>
<sequence>MVRWLIFAALFLLTTTACTVYRKELDTNPAFAPHHFRYFDLAVDWRAERTAEGVRLSGTVTNRRDYYLRFLELTARLLDQGGTIVARGSFSDFPTYLPPGKSEPFQLVVPLPAGTTAARVHFTYVYWLVEAPPAFRGESDKPEFGSFVSPL</sequence>
<name>A0ABM8EMA1_9BACT</name>
<keyword evidence="1" id="KW-0449">Lipoprotein</keyword>